<protein>
    <submittedName>
        <fullName evidence="9">Uncharacterized protein</fullName>
    </submittedName>
</protein>
<organism evidence="9 10">
    <name type="scientific">Artemia franciscana</name>
    <name type="common">Brine shrimp</name>
    <name type="synonym">Artemia sanfranciscana</name>
    <dbReference type="NCBI Taxonomy" id="6661"/>
    <lineage>
        <taxon>Eukaryota</taxon>
        <taxon>Metazoa</taxon>
        <taxon>Ecdysozoa</taxon>
        <taxon>Arthropoda</taxon>
        <taxon>Crustacea</taxon>
        <taxon>Branchiopoda</taxon>
        <taxon>Anostraca</taxon>
        <taxon>Artemiidae</taxon>
        <taxon>Artemia</taxon>
    </lineage>
</organism>
<reference evidence="9" key="1">
    <citation type="submission" date="2023-07" db="EMBL/GenBank/DDBJ databases">
        <title>Chromosome-level genome assembly of Artemia franciscana.</title>
        <authorList>
            <person name="Jo E."/>
        </authorList>
    </citation>
    <scope>NUCLEOTIDE SEQUENCE</scope>
    <source>
        <tissue evidence="9">Whole body</tissue>
    </source>
</reference>
<dbReference type="Pfam" id="PF02803">
    <property type="entry name" value="Thiolase_C"/>
    <property type="match status" value="1"/>
</dbReference>
<evidence type="ECO:0000256" key="4">
    <source>
        <dbReference type="ARBA" id="ARBA00023315"/>
    </source>
</evidence>
<comment type="pathway">
    <text evidence="1">Lipid metabolism.</text>
</comment>
<dbReference type="PROSITE" id="PS00098">
    <property type="entry name" value="THIOLASE_1"/>
    <property type="match status" value="1"/>
</dbReference>
<comment type="caution">
    <text evidence="9">The sequence shown here is derived from an EMBL/GenBank/DDBJ whole genome shotgun (WGS) entry which is preliminary data.</text>
</comment>
<dbReference type="SUPFAM" id="SSF53901">
    <property type="entry name" value="Thiolase-like"/>
    <property type="match status" value="2"/>
</dbReference>
<accession>A0AA88IA27</accession>
<dbReference type="PANTHER" id="PTHR18919:SF107">
    <property type="entry name" value="ACETYL-COA ACETYLTRANSFERASE, CYTOSOLIC"/>
    <property type="match status" value="1"/>
</dbReference>
<evidence type="ECO:0000259" key="8">
    <source>
        <dbReference type="Pfam" id="PF02803"/>
    </source>
</evidence>
<evidence type="ECO:0000313" key="9">
    <source>
        <dbReference type="EMBL" id="KAK2727120.1"/>
    </source>
</evidence>
<dbReference type="EMBL" id="JAVRJZ010000001">
    <property type="protein sequence ID" value="KAK2727120.1"/>
    <property type="molecule type" value="Genomic_DNA"/>
</dbReference>
<dbReference type="PANTHER" id="PTHR18919">
    <property type="entry name" value="ACETYL-COA C-ACYLTRANSFERASE"/>
    <property type="match status" value="1"/>
</dbReference>
<dbReference type="EMBL" id="JAVRJZ010000001">
    <property type="protein sequence ID" value="KAK2727116.1"/>
    <property type="molecule type" value="Genomic_DNA"/>
</dbReference>
<evidence type="ECO:0000256" key="1">
    <source>
        <dbReference type="ARBA" id="ARBA00005189"/>
    </source>
</evidence>
<dbReference type="InterPro" id="IPR016039">
    <property type="entry name" value="Thiolase-like"/>
</dbReference>
<dbReference type="InterPro" id="IPR020615">
    <property type="entry name" value="Thiolase_acyl_enz_int_AS"/>
</dbReference>
<keyword evidence="10" id="KW-1185">Reference proteome</keyword>
<dbReference type="InterPro" id="IPR020610">
    <property type="entry name" value="Thiolase_AS"/>
</dbReference>
<evidence type="ECO:0000256" key="3">
    <source>
        <dbReference type="ARBA" id="ARBA00022679"/>
    </source>
</evidence>
<feature type="active site" description="Proton acceptor" evidence="5">
    <location>
        <position position="382"/>
    </location>
</feature>
<evidence type="ECO:0000256" key="5">
    <source>
        <dbReference type="PIRSR" id="PIRSR000429-1"/>
    </source>
</evidence>
<dbReference type="CDD" id="cd00751">
    <property type="entry name" value="thiolase"/>
    <property type="match status" value="1"/>
</dbReference>
<dbReference type="PIRSF" id="PIRSF000429">
    <property type="entry name" value="Ac-CoA_Ac_transf"/>
    <property type="match status" value="1"/>
</dbReference>
<dbReference type="Gene3D" id="3.40.47.10">
    <property type="match status" value="2"/>
</dbReference>
<dbReference type="InterPro" id="IPR020617">
    <property type="entry name" value="Thiolase_C"/>
</dbReference>
<evidence type="ECO:0000256" key="2">
    <source>
        <dbReference type="ARBA" id="ARBA00010982"/>
    </source>
</evidence>
<dbReference type="PROSITE" id="PS00099">
    <property type="entry name" value="THIOLASE_3"/>
    <property type="match status" value="1"/>
</dbReference>
<dbReference type="Pfam" id="PF00108">
    <property type="entry name" value="Thiolase_N"/>
    <property type="match status" value="1"/>
</dbReference>
<evidence type="ECO:0000259" key="7">
    <source>
        <dbReference type="Pfam" id="PF00108"/>
    </source>
</evidence>
<dbReference type="InterPro" id="IPR002155">
    <property type="entry name" value="Thiolase"/>
</dbReference>
<gene>
    <name evidence="9" type="ORF">QYM36_007828</name>
</gene>
<feature type="active site" description="Proton acceptor" evidence="5">
    <location>
        <position position="352"/>
    </location>
</feature>
<dbReference type="Proteomes" id="UP001187531">
    <property type="component" value="Unassembled WGS sequence"/>
</dbReference>
<feature type="domain" description="Thiolase N-terminal" evidence="7">
    <location>
        <begin position="7"/>
        <end position="265"/>
    </location>
</feature>
<dbReference type="InterPro" id="IPR020616">
    <property type="entry name" value="Thiolase_N"/>
</dbReference>
<feature type="domain" description="Thiolase C-terminal" evidence="8">
    <location>
        <begin position="274"/>
        <end position="395"/>
    </location>
</feature>
<keyword evidence="4 6" id="KW-0012">Acyltransferase</keyword>
<sequence>MTGSKDVYIVAGARTPIGSFMGCLSKLSASELGSVAIAEALKRADVKPEEVDEVIMGQILTSLCGANTARQAAYRAGIPFTVPAVQVNQLCASGLRAVVLGSQAIQCGDSKIVVSGGMESMSQSPHAAWLRPGIKMNDTSFQDTMMKDALNDPFFGISMGMTAENVAKQCGISRAEQDEFAACSQQKTETGVKKGVFKEEIVPVTVPDRKCPLTVTEDEFPRSGTTVQTLSKLRPCFETDGTGSVTAGNSSGINDGAAAVVLMSAAEVVARGVEPLGRIVSHAMSGIDPRIMGLGPIEAVRKALLKADWTIDSVDLFEINEAFAAQSIGVIRELKLDLNKVNVNGGAIALGHPVGSSGARILVSLLYALKKMAKKRGVASLCVGGGMGIAICVERP</sequence>
<dbReference type="InterPro" id="IPR020613">
    <property type="entry name" value="Thiolase_CS"/>
</dbReference>
<dbReference type="GO" id="GO:0003988">
    <property type="term" value="F:acetyl-CoA C-acyltransferase activity"/>
    <property type="evidence" value="ECO:0007669"/>
    <property type="project" value="UniProtKB-ARBA"/>
</dbReference>
<evidence type="ECO:0000313" key="10">
    <source>
        <dbReference type="Proteomes" id="UP001187531"/>
    </source>
</evidence>
<dbReference type="NCBIfam" id="TIGR01930">
    <property type="entry name" value="AcCoA-C-Actrans"/>
    <property type="match status" value="1"/>
</dbReference>
<dbReference type="EMBL" id="JAVRJZ010000001">
    <property type="protein sequence ID" value="KAK2727122.1"/>
    <property type="molecule type" value="Genomic_DNA"/>
</dbReference>
<feature type="active site" description="Acyl-thioester intermediate" evidence="5">
    <location>
        <position position="91"/>
    </location>
</feature>
<comment type="similarity">
    <text evidence="2 6">Belongs to the thiolase-like superfamily. Thiolase family.</text>
</comment>
<dbReference type="EMBL" id="JAVRJZ010000001">
    <property type="protein sequence ID" value="KAK2727117.1"/>
    <property type="molecule type" value="Genomic_DNA"/>
</dbReference>
<keyword evidence="3 6" id="KW-0808">Transferase</keyword>
<dbReference type="EMBL" id="JAVRJZ010000001">
    <property type="protein sequence ID" value="KAK2727121.1"/>
    <property type="molecule type" value="Genomic_DNA"/>
</dbReference>
<name>A0AA88IA27_ARTSF</name>
<dbReference type="PROSITE" id="PS00737">
    <property type="entry name" value="THIOLASE_2"/>
    <property type="match status" value="1"/>
</dbReference>
<dbReference type="FunFam" id="3.40.47.10:FF:000010">
    <property type="entry name" value="Acetyl-CoA acetyltransferase (Thiolase)"/>
    <property type="match status" value="1"/>
</dbReference>
<dbReference type="EMBL" id="JAVRJZ010000001">
    <property type="protein sequence ID" value="KAK2727118.1"/>
    <property type="molecule type" value="Genomic_DNA"/>
</dbReference>
<proteinExistence type="inferred from homology"/>
<dbReference type="EMBL" id="JAVRJZ010000001">
    <property type="protein sequence ID" value="KAK2727119.1"/>
    <property type="molecule type" value="Genomic_DNA"/>
</dbReference>
<dbReference type="AlphaFoldDB" id="A0AA88IA27"/>
<evidence type="ECO:0000256" key="6">
    <source>
        <dbReference type="RuleBase" id="RU003557"/>
    </source>
</evidence>